<dbReference type="HOGENOM" id="CLU_065964_0_0_12"/>
<dbReference type="InterPro" id="IPR029052">
    <property type="entry name" value="Metallo-depent_PP-like"/>
</dbReference>
<reference evidence="2" key="1">
    <citation type="submission" date="2009-12" db="EMBL/GenBank/DDBJ databases">
        <title>Complete sequence of Treponema primitia strain ZAS-2.</title>
        <authorList>
            <person name="Tetu S.G."/>
            <person name="Matson E."/>
            <person name="Ren Q."/>
            <person name="Seshadri R."/>
            <person name="Elbourne L."/>
            <person name="Hassan K.A."/>
            <person name="Durkin A."/>
            <person name="Radune D."/>
            <person name="Mohamoud Y."/>
            <person name="Shay R."/>
            <person name="Jin S."/>
            <person name="Zhang X."/>
            <person name="Lucey K."/>
            <person name="Ballor N.R."/>
            <person name="Ottesen E."/>
            <person name="Rosenthal R."/>
            <person name="Allen A."/>
            <person name="Leadbetter J.R."/>
            <person name="Paulsen I.T."/>
        </authorList>
    </citation>
    <scope>NUCLEOTIDE SEQUENCE [LARGE SCALE GENOMIC DNA]</scope>
    <source>
        <strain evidence="2">ATCC BAA-887 / DSM 12427 / ZAS-2</strain>
    </source>
</reference>
<accession>F5YNS7</accession>
<dbReference type="Proteomes" id="UP000009223">
    <property type="component" value="Chromosome"/>
</dbReference>
<dbReference type="EMBL" id="CP001843">
    <property type="protein sequence ID" value="AEF84251.1"/>
    <property type="molecule type" value="Genomic_DNA"/>
</dbReference>
<dbReference type="STRING" id="545694.TREPR_1616"/>
<dbReference type="OrthoDB" id="368442at2"/>
<dbReference type="SUPFAM" id="SSF56300">
    <property type="entry name" value="Metallo-dependent phosphatases"/>
    <property type="match status" value="1"/>
</dbReference>
<proteinExistence type="predicted"/>
<evidence type="ECO:0000313" key="2">
    <source>
        <dbReference type="Proteomes" id="UP000009223"/>
    </source>
</evidence>
<dbReference type="AlphaFoldDB" id="F5YNS7"/>
<name>F5YNS7_TREPZ</name>
<dbReference type="Gene3D" id="3.60.21.10">
    <property type="match status" value="1"/>
</dbReference>
<keyword evidence="2" id="KW-1185">Reference proteome</keyword>
<evidence type="ECO:0000313" key="1">
    <source>
        <dbReference type="EMBL" id="AEF84251.1"/>
    </source>
</evidence>
<reference evidence="1 2" key="2">
    <citation type="journal article" date="2011" name="ISME J.">
        <title>RNA-seq reveals cooperative metabolic interactions between two termite-gut spirochete species in co-culture.</title>
        <authorList>
            <person name="Rosenthal A.Z."/>
            <person name="Matson E.G."/>
            <person name="Eldar A."/>
            <person name="Leadbetter J.R."/>
        </authorList>
    </citation>
    <scope>NUCLEOTIDE SEQUENCE [LARGE SCALE GENOMIC DNA]</scope>
    <source>
        <strain evidence="2">ATCC BAA-887 / DSM 12427 / ZAS-2</strain>
    </source>
</reference>
<sequence length="372" mass="42639">MAGAGTFFSEIINPRFNSVASLDISQGGKALVISDFHMGAGRRDDLARNGALLTELLEQYYYQDGWQVILNGDIEELQRFSLGDIQKQWPGLYRVFDKLAAEGRLYKALGNHDEDLIFEREYPYPLFNAIRIDTGVLPIFVYHGHQSSKVYRDYNTFIRLGLRYFLKPFGIRNISSARSPLRRFSVEKKAYDFSLKNNCISIIGHTHRALFESLGRFEFIKFEIERLCRDYPASRGEDRERIASEVRALRLELGKLKRSEKRSGLRQSLYGDELPVPCLFNSGSAIGRRGINAIELDMDQISLVYWFVQGEGRKFVNRGRYPVYILPGTKYCRTVLNQDRFEFVKARIELLGNSPEINAASFDGMSGDGGWD</sequence>
<dbReference type="RefSeq" id="WP_015708506.1">
    <property type="nucleotide sequence ID" value="NC_015578.1"/>
</dbReference>
<gene>
    <name evidence="1" type="ordered locus">TREPR_1616</name>
</gene>
<organism evidence="1 2">
    <name type="scientific">Treponema primitia (strain ATCC BAA-887 / DSM 12427 / ZAS-2)</name>
    <dbReference type="NCBI Taxonomy" id="545694"/>
    <lineage>
        <taxon>Bacteria</taxon>
        <taxon>Pseudomonadati</taxon>
        <taxon>Spirochaetota</taxon>
        <taxon>Spirochaetia</taxon>
        <taxon>Spirochaetales</taxon>
        <taxon>Treponemataceae</taxon>
        <taxon>Treponema</taxon>
    </lineage>
</organism>
<protein>
    <submittedName>
        <fullName evidence="1">Ser/Thr protein phosphatase family protein</fullName>
    </submittedName>
</protein>
<dbReference type="eggNOG" id="COG1407">
    <property type="taxonomic scope" value="Bacteria"/>
</dbReference>
<dbReference type="KEGG" id="tpi:TREPR_1616"/>